<comment type="caution">
    <text evidence="15">The sequence shown here is derived from an EMBL/GenBank/DDBJ whole genome shotgun (WGS) entry which is preliminary data.</text>
</comment>
<comment type="similarity">
    <text evidence="3">Belongs to the amino acid/polyamine transporter 2 family. Amino acid/auxin permease (AAAP) (TC 2.A.18.1) subfamily.</text>
</comment>
<evidence type="ECO:0000256" key="12">
    <source>
        <dbReference type="ARBA" id="ARBA00045588"/>
    </source>
</evidence>
<evidence type="ECO:0000259" key="14">
    <source>
        <dbReference type="Pfam" id="PF01490"/>
    </source>
</evidence>
<keyword evidence="6 13" id="KW-0812">Transmembrane</keyword>
<evidence type="ECO:0000256" key="7">
    <source>
        <dbReference type="ARBA" id="ARBA00022847"/>
    </source>
</evidence>
<sequence>RAMKKSNCFHKYGHEADCNISNSPFMVAFGVTQIFLSQIPNLHELSWLSILAAVMSFGYSSIGVGLSIAKIAERGHHVKTGLTGLVVGVDVTRTQKLWNTFQAIANIAFAYAFSSVIAEIQDTLKSSPPENQVMKKSSFIGITISTIFYASCGLLGYAAFGNAAPGNFLTGFGFYEPYWLVDIGNLFIIIHLVGAYQVMAQPVFSIVENWVSSSWPQSKLMAKEYNVRIPLVGAISFFPLTVYFPIEMHLTQAKVPKYSSKWIVMELISGFCLIVTIIGVIASIEGIILGLKTYKPFKF</sequence>
<feature type="domain" description="Amino acid transporter transmembrane" evidence="14">
    <location>
        <begin position="7"/>
        <end position="214"/>
    </location>
</feature>
<dbReference type="PANTHER" id="PTHR48017">
    <property type="entry name" value="OS05G0424000 PROTEIN-RELATED"/>
    <property type="match status" value="1"/>
</dbReference>
<evidence type="ECO:0000256" key="13">
    <source>
        <dbReference type="SAM" id="Phobius"/>
    </source>
</evidence>
<evidence type="ECO:0000256" key="2">
    <source>
        <dbReference type="ARBA" id="ARBA00004236"/>
    </source>
</evidence>
<dbReference type="EMBL" id="ASHM01026138">
    <property type="protein sequence ID" value="PNX73505.1"/>
    <property type="molecule type" value="Genomic_DNA"/>
</dbReference>
<dbReference type="GO" id="GO:0005886">
    <property type="term" value="C:plasma membrane"/>
    <property type="evidence" value="ECO:0007669"/>
    <property type="project" value="UniProtKB-SubCell"/>
</dbReference>
<keyword evidence="9 13" id="KW-1133">Transmembrane helix</keyword>
<dbReference type="Pfam" id="PF01490">
    <property type="entry name" value="Aa_trans"/>
    <property type="match status" value="2"/>
</dbReference>
<evidence type="ECO:0000256" key="1">
    <source>
        <dbReference type="ARBA" id="ARBA00004127"/>
    </source>
</evidence>
<evidence type="ECO:0000256" key="5">
    <source>
        <dbReference type="ARBA" id="ARBA00022475"/>
    </source>
</evidence>
<evidence type="ECO:0000256" key="8">
    <source>
        <dbReference type="ARBA" id="ARBA00022970"/>
    </source>
</evidence>
<proteinExistence type="inferred from homology"/>
<reference evidence="15 16" key="1">
    <citation type="journal article" date="2014" name="Am. J. Bot.">
        <title>Genome assembly and annotation for red clover (Trifolium pratense; Fabaceae).</title>
        <authorList>
            <person name="Istvanek J."/>
            <person name="Jaros M."/>
            <person name="Krenek A."/>
            <person name="Repkova J."/>
        </authorList>
    </citation>
    <scope>NUCLEOTIDE SEQUENCE [LARGE SCALE GENOMIC DNA]</scope>
    <source>
        <strain evidence="16">cv. Tatra</strain>
        <tissue evidence="15">Young leaves</tissue>
    </source>
</reference>
<keyword evidence="8" id="KW-0029">Amino-acid transport</keyword>
<dbReference type="GO" id="GO:0012505">
    <property type="term" value="C:endomembrane system"/>
    <property type="evidence" value="ECO:0007669"/>
    <property type="project" value="UniProtKB-SubCell"/>
</dbReference>
<keyword evidence="5" id="KW-1003">Cell membrane</keyword>
<feature type="transmembrane region" description="Helical" evidence="13">
    <location>
        <begin position="20"/>
        <end position="39"/>
    </location>
</feature>
<evidence type="ECO:0000256" key="10">
    <source>
        <dbReference type="ARBA" id="ARBA00023136"/>
    </source>
</evidence>
<dbReference type="GO" id="GO:0006865">
    <property type="term" value="P:amino acid transport"/>
    <property type="evidence" value="ECO:0007669"/>
    <property type="project" value="UniProtKB-KW"/>
</dbReference>
<name>A0A2K3L4P8_TRIPR</name>
<feature type="transmembrane region" description="Helical" evidence="13">
    <location>
        <begin position="225"/>
        <end position="246"/>
    </location>
</feature>
<comment type="subcellular location">
    <subcellularLocation>
        <location evidence="2">Cell membrane</location>
    </subcellularLocation>
    <subcellularLocation>
        <location evidence="1">Endomembrane system</location>
        <topology evidence="1">Multi-pass membrane protein</topology>
    </subcellularLocation>
</comment>
<organism evidence="15 16">
    <name type="scientific">Trifolium pratense</name>
    <name type="common">Red clover</name>
    <dbReference type="NCBI Taxonomy" id="57577"/>
    <lineage>
        <taxon>Eukaryota</taxon>
        <taxon>Viridiplantae</taxon>
        <taxon>Streptophyta</taxon>
        <taxon>Embryophyta</taxon>
        <taxon>Tracheophyta</taxon>
        <taxon>Spermatophyta</taxon>
        <taxon>Magnoliopsida</taxon>
        <taxon>eudicotyledons</taxon>
        <taxon>Gunneridae</taxon>
        <taxon>Pentapetalae</taxon>
        <taxon>rosids</taxon>
        <taxon>fabids</taxon>
        <taxon>Fabales</taxon>
        <taxon>Fabaceae</taxon>
        <taxon>Papilionoideae</taxon>
        <taxon>50 kb inversion clade</taxon>
        <taxon>NPAAA clade</taxon>
        <taxon>Hologalegina</taxon>
        <taxon>IRL clade</taxon>
        <taxon>Trifolieae</taxon>
        <taxon>Trifolium</taxon>
    </lineage>
</organism>
<dbReference type="GO" id="GO:0009734">
    <property type="term" value="P:auxin-activated signaling pathway"/>
    <property type="evidence" value="ECO:0007669"/>
    <property type="project" value="UniProtKB-KW"/>
</dbReference>
<evidence type="ECO:0000313" key="15">
    <source>
        <dbReference type="EMBL" id="PNX73505.1"/>
    </source>
</evidence>
<feature type="non-terminal residue" evidence="15">
    <location>
        <position position="1"/>
    </location>
</feature>
<keyword evidence="4" id="KW-0813">Transport</keyword>
<gene>
    <name evidence="15" type="ORF">L195_g029407</name>
</gene>
<protein>
    <submittedName>
        <fullName evidence="15">Amino acid permease 6-like protein</fullName>
    </submittedName>
</protein>
<keyword evidence="11" id="KW-0927">Auxin signaling pathway</keyword>
<keyword evidence="10 13" id="KW-0472">Membrane</keyword>
<evidence type="ECO:0000256" key="3">
    <source>
        <dbReference type="ARBA" id="ARBA00005590"/>
    </source>
</evidence>
<comment type="function">
    <text evidence="12">Carrier protein involved in proton-driven auxin influx. Mediates the formation of auxin gradient from developing leaves (site of auxin biosynthesis) to tips by contributing to the loading of auxin in vascular tissues and facilitating acropetal (base to tip) auxin transport within inner tissues of the root apex, and basipetal (tip to base) auxin transport within outer tissues of the root apex. May be involved in lateral roots and nodules formation.</text>
</comment>
<dbReference type="AlphaFoldDB" id="A0A2K3L4P8"/>
<evidence type="ECO:0000256" key="4">
    <source>
        <dbReference type="ARBA" id="ARBA00022448"/>
    </source>
</evidence>
<keyword evidence="7" id="KW-0769">Symport</keyword>
<accession>A0A2K3L4P8</accession>
<feature type="transmembrane region" description="Helical" evidence="13">
    <location>
        <begin position="139"/>
        <end position="160"/>
    </location>
</feature>
<feature type="transmembrane region" description="Helical" evidence="13">
    <location>
        <begin position="266"/>
        <end position="291"/>
    </location>
</feature>
<evidence type="ECO:0000256" key="9">
    <source>
        <dbReference type="ARBA" id="ARBA00022989"/>
    </source>
</evidence>
<dbReference type="Proteomes" id="UP000236291">
    <property type="component" value="Unassembled WGS sequence"/>
</dbReference>
<dbReference type="STRING" id="57577.A0A2K3L4P8"/>
<feature type="domain" description="Amino acid transporter transmembrane" evidence="14">
    <location>
        <begin position="229"/>
        <end position="288"/>
    </location>
</feature>
<evidence type="ECO:0000313" key="16">
    <source>
        <dbReference type="Proteomes" id="UP000236291"/>
    </source>
</evidence>
<dbReference type="ExpressionAtlas" id="A0A2K3L4P8">
    <property type="expression patterns" value="baseline"/>
</dbReference>
<reference evidence="15 16" key="2">
    <citation type="journal article" date="2017" name="Front. Plant Sci.">
        <title>Gene Classification and Mining of Molecular Markers Useful in Red Clover (Trifolium pratense) Breeding.</title>
        <authorList>
            <person name="Istvanek J."/>
            <person name="Dluhosova J."/>
            <person name="Dluhos P."/>
            <person name="Patkova L."/>
            <person name="Nedelnik J."/>
            <person name="Repkova J."/>
        </authorList>
    </citation>
    <scope>NUCLEOTIDE SEQUENCE [LARGE SCALE GENOMIC DNA]</scope>
    <source>
        <strain evidence="16">cv. Tatra</strain>
        <tissue evidence="15">Young leaves</tissue>
    </source>
</reference>
<dbReference type="GO" id="GO:0015293">
    <property type="term" value="F:symporter activity"/>
    <property type="evidence" value="ECO:0007669"/>
    <property type="project" value="UniProtKB-KW"/>
</dbReference>
<dbReference type="InterPro" id="IPR013057">
    <property type="entry name" value="AA_transpt_TM"/>
</dbReference>
<evidence type="ECO:0000256" key="6">
    <source>
        <dbReference type="ARBA" id="ARBA00022692"/>
    </source>
</evidence>
<evidence type="ECO:0000256" key="11">
    <source>
        <dbReference type="ARBA" id="ARBA00023294"/>
    </source>
</evidence>
<feature type="transmembrane region" description="Helical" evidence="13">
    <location>
        <begin position="45"/>
        <end position="69"/>
    </location>
</feature>